<dbReference type="EMBL" id="WTPW01000652">
    <property type="protein sequence ID" value="KAF0491974.1"/>
    <property type="molecule type" value="Genomic_DNA"/>
</dbReference>
<sequence length="345" mass="40338">MDQREIINQLFRLFLQFLITINSDQNQNYDYPIQYNHIIYESDNDDDSDYISADEELTNQYIPITKFLYDNNINPQQFYLKFNEIDSINMVHEYEHPLNGGHCWNFNESFHHRCCAACKQTLKNCDCEFICGLTSPTEQKDKKNKHNQFKKCKWYTSDSNNLDHDCIGMISKDEKLVLFKDERNFQSYSVNNITRTKNWFNCFNIAIDGLSGVGKSSIGCQVAKRLNFTFIDSGLFYRYIADQFYLDDTIQLNEIRLFKNEMIGSPSYYLQEIEFHLQEKTSQEELQIGQKASEISKVPEIQNIINKIIQTITKNGGYVVVGCDTTTKILPSARVKLILEADFET</sequence>
<protein>
    <recommendedName>
        <fullName evidence="1">(d)CMP kinase</fullName>
        <ecNumber evidence="1">2.7.4.25</ecNumber>
    </recommendedName>
</protein>
<evidence type="ECO:0000256" key="5">
    <source>
        <dbReference type="ARBA" id="ARBA00022840"/>
    </source>
</evidence>
<evidence type="ECO:0000259" key="8">
    <source>
        <dbReference type="Pfam" id="PF02224"/>
    </source>
</evidence>
<keyword evidence="3" id="KW-0547">Nucleotide-binding</keyword>
<proteinExistence type="predicted"/>
<comment type="catalytic activity">
    <reaction evidence="6">
        <text>dCMP + ATP = dCDP + ADP</text>
        <dbReference type="Rhea" id="RHEA:25094"/>
        <dbReference type="ChEBI" id="CHEBI:30616"/>
        <dbReference type="ChEBI" id="CHEBI:57566"/>
        <dbReference type="ChEBI" id="CHEBI:58593"/>
        <dbReference type="ChEBI" id="CHEBI:456216"/>
        <dbReference type="EC" id="2.7.4.25"/>
    </reaction>
</comment>
<dbReference type="AlphaFoldDB" id="A0A8H4AG35"/>
<evidence type="ECO:0000256" key="2">
    <source>
        <dbReference type="ARBA" id="ARBA00022679"/>
    </source>
</evidence>
<evidence type="ECO:0000313" key="10">
    <source>
        <dbReference type="Proteomes" id="UP000439903"/>
    </source>
</evidence>
<dbReference type="SUPFAM" id="SSF52540">
    <property type="entry name" value="P-loop containing nucleoside triphosphate hydrolases"/>
    <property type="match status" value="1"/>
</dbReference>
<dbReference type="Proteomes" id="UP000439903">
    <property type="component" value="Unassembled WGS sequence"/>
</dbReference>
<keyword evidence="4 9" id="KW-0418">Kinase</keyword>
<organism evidence="9 10">
    <name type="scientific">Gigaspora margarita</name>
    <dbReference type="NCBI Taxonomy" id="4874"/>
    <lineage>
        <taxon>Eukaryota</taxon>
        <taxon>Fungi</taxon>
        <taxon>Fungi incertae sedis</taxon>
        <taxon>Mucoromycota</taxon>
        <taxon>Glomeromycotina</taxon>
        <taxon>Glomeromycetes</taxon>
        <taxon>Diversisporales</taxon>
        <taxon>Gigasporaceae</taxon>
        <taxon>Gigaspora</taxon>
    </lineage>
</organism>
<dbReference type="GO" id="GO:0006139">
    <property type="term" value="P:nucleobase-containing compound metabolic process"/>
    <property type="evidence" value="ECO:0007669"/>
    <property type="project" value="InterPro"/>
</dbReference>
<evidence type="ECO:0000313" key="9">
    <source>
        <dbReference type="EMBL" id="KAF0491974.1"/>
    </source>
</evidence>
<dbReference type="Pfam" id="PF02224">
    <property type="entry name" value="Cytidylate_kin"/>
    <property type="match status" value="1"/>
</dbReference>
<comment type="caution">
    <text evidence="9">The sequence shown here is derived from an EMBL/GenBank/DDBJ whole genome shotgun (WGS) entry which is preliminary data.</text>
</comment>
<dbReference type="InterPro" id="IPR011994">
    <property type="entry name" value="Cytidylate_kinase_dom"/>
</dbReference>
<dbReference type="EC" id="2.7.4.25" evidence="1"/>
<comment type="catalytic activity">
    <reaction evidence="7">
        <text>CMP + ATP = CDP + ADP</text>
        <dbReference type="Rhea" id="RHEA:11600"/>
        <dbReference type="ChEBI" id="CHEBI:30616"/>
        <dbReference type="ChEBI" id="CHEBI:58069"/>
        <dbReference type="ChEBI" id="CHEBI:60377"/>
        <dbReference type="ChEBI" id="CHEBI:456216"/>
        <dbReference type="EC" id="2.7.4.25"/>
    </reaction>
</comment>
<evidence type="ECO:0000256" key="6">
    <source>
        <dbReference type="ARBA" id="ARBA00047615"/>
    </source>
</evidence>
<dbReference type="InterPro" id="IPR027417">
    <property type="entry name" value="P-loop_NTPase"/>
</dbReference>
<evidence type="ECO:0000256" key="4">
    <source>
        <dbReference type="ARBA" id="ARBA00022777"/>
    </source>
</evidence>
<evidence type="ECO:0000256" key="3">
    <source>
        <dbReference type="ARBA" id="ARBA00022741"/>
    </source>
</evidence>
<evidence type="ECO:0000256" key="7">
    <source>
        <dbReference type="ARBA" id="ARBA00048478"/>
    </source>
</evidence>
<keyword evidence="10" id="KW-1185">Reference proteome</keyword>
<name>A0A8H4AG35_GIGMA</name>
<dbReference type="OrthoDB" id="10263145at2759"/>
<feature type="domain" description="Cytidylate kinase" evidence="8">
    <location>
        <begin position="205"/>
        <end position="344"/>
    </location>
</feature>
<evidence type="ECO:0000256" key="1">
    <source>
        <dbReference type="ARBA" id="ARBA00012906"/>
    </source>
</evidence>
<keyword evidence="2" id="KW-0808">Transferase</keyword>
<dbReference type="GO" id="GO:0036431">
    <property type="term" value="F:dCMP kinase activity"/>
    <property type="evidence" value="ECO:0007669"/>
    <property type="project" value="InterPro"/>
</dbReference>
<dbReference type="GO" id="GO:0005524">
    <property type="term" value="F:ATP binding"/>
    <property type="evidence" value="ECO:0007669"/>
    <property type="project" value="UniProtKB-KW"/>
</dbReference>
<reference evidence="9 10" key="1">
    <citation type="journal article" date="2019" name="Environ. Microbiol.">
        <title>At the nexus of three kingdoms: the genome of the mycorrhizal fungus Gigaspora margarita provides insights into plant, endobacterial and fungal interactions.</title>
        <authorList>
            <person name="Venice F."/>
            <person name="Ghignone S."/>
            <person name="Salvioli di Fossalunga A."/>
            <person name="Amselem J."/>
            <person name="Novero M."/>
            <person name="Xianan X."/>
            <person name="Sedzielewska Toro K."/>
            <person name="Morin E."/>
            <person name="Lipzen A."/>
            <person name="Grigoriev I.V."/>
            <person name="Henrissat B."/>
            <person name="Martin F.M."/>
            <person name="Bonfante P."/>
        </authorList>
    </citation>
    <scope>NUCLEOTIDE SEQUENCE [LARGE SCALE GENOMIC DNA]</scope>
    <source>
        <strain evidence="9 10">BEG34</strain>
    </source>
</reference>
<gene>
    <name evidence="9" type="ORF">F8M41_021804</name>
</gene>
<accession>A0A8H4AG35</accession>
<keyword evidence="5" id="KW-0067">ATP-binding</keyword>
<dbReference type="Gene3D" id="3.40.50.300">
    <property type="entry name" value="P-loop containing nucleotide triphosphate hydrolases"/>
    <property type="match status" value="1"/>
</dbReference>